<sequence>MQNRISKTFVQSNFTEIVNQVYSEKKQIILTEKGIEVAAIVPIALLKMLKSIEPEPEVKKMDNSKKIQQIKQYKKGYRKYPENKDYIDSWQNAAFDSFSNGEW</sequence>
<name>A0A1V1NX07_9BACT</name>
<organism evidence="1 2">
    <name type="scientific">Candidatus Magnetoglobus multicellularis str. Araruama</name>
    <dbReference type="NCBI Taxonomy" id="890399"/>
    <lineage>
        <taxon>Bacteria</taxon>
        <taxon>Pseudomonadati</taxon>
        <taxon>Thermodesulfobacteriota</taxon>
        <taxon>Desulfobacteria</taxon>
        <taxon>Desulfobacterales</taxon>
        <taxon>Desulfobacteraceae</taxon>
        <taxon>Candidatus Magnetoglobus</taxon>
    </lineage>
</organism>
<proteinExistence type="predicted"/>
<reference evidence="2" key="1">
    <citation type="submission" date="2012-11" db="EMBL/GenBank/DDBJ databases">
        <authorList>
            <person name="Lucero-Rivera Y.E."/>
            <person name="Tovar-Ramirez D."/>
        </authorList>
    </citation>
    <scope>NUCLEOTIDE SEQUENCE [LARGE SCALE GENOMIC DNA]</scope>
    <source>
        <strain evidence="2">Araruama</strain>
    </source>
</reference>
<dbReference type="Proteomes" id="UP000189670">
    <property type="component" value="Unassembled WGS sequence"/>
</dbReference>
<dbReference type="AlphaFoldDB" id="A0A1V1NX07"/>
<dbReference type="NCBIfam" id="TIGR01552">
    <property type="entry name" value="phd_fam"/>
    <property type="match status" value="1"/>
</dbReference>
<gene>
    <name evidence="1" type="ORF">OMM_11910</name>
</gene>
<evidence type="ECO:0000313" key="2">
    <source>
        <dbReference type="Proteomes" id="UP000189670"/>
    </source>
</evidence>
<accession>A0A1V1NX07</accession>
<comment type="caution">
    <text evidence="1">The sequence shown here is derived from an EMBL/GenBank/DDBJ whole genome shotgun (WGS) entry which is preliminary data.</text>
</comment>
<evidence type="ECO:0000313" key="1">
    <source>
        <dbReference type="EMBL" id="ETR67142.1"/>
    </source>
</evidence>
<protein>
    <recommendedName>
        <fullName evidence="3">Antitoxin</fullName>
    </recommendedName>
</protein>
<dbReference type="EMBL" id="ATBP01001540">
    <property type="protein sequence ID" value="ETR67142.1"/>
    <property type="molecule type" value="Genomic_DNA"/>
</dbReference>
<evidence type="ECO:0008006" key="3">
    <source>
        <dbReference type="Google" id="ProtNLM"/>
    </source>
</evidence>